<dbReference type="AlphaFoldDB" id="A0A3B0VQ16"/>
<dbReference type="GO" id="GO:0016747">
    <property type="term" value="F:acyltransferase activity, transferring groups other than amino-acyl groups"/>
    <property type="evidence" value="ECO:0007669"/>
    <property type="project" value="InterPro"/>
</dbReference>
<feature type="domain" description="N-acetyltransferase" evidence="1">
    <location>
        <begin position="28"/>
        <end position="182"/>
    </location>
</feature>
<dbReference type="SUPFAM" id="SSF55729">
    <property type="entry name" value="Acyl-CoA N-acyltransferases (Nat)"/>
    <property type="match status" value="1"/>
</dbReference>
<protein>
    <recommendedName>
        <fullName evidence="1">N-acetyltransferase domain-containing protein</fullName>
    </recommendedName>
</protein>
<dbReference type="Pfam" id="PF13302">
    <property type="entry name" value="Acetyltransf_3"/>
    <property type="match status" value="1"/>
</dbReference>
<gene>
    <name evidence="2" type="ORF">MNBD_GAMMA02-205</name>
</gene>
<reference evidence="2" key="1">
    <citation type="submission" date="2018-06" db="EMBL/GenBank/DDBJ databases">
        <authorList>
            <person name="Zhirakovskaya E."/>
        </authorList>
    </citation>
    <scope>NUCLEOTIDE SEQUENCE</scope>
</reference>
<dbReference type="InterPro" id="IPR051531">
    <property type="entry name" value="N-acetyltransferase"/>
</dbReference>
<sequence length="195" mass="22596">MKRWPQINIVSALSVILPKALNLDSDRLTLQAIDTSDAQFHTDIYSDVKLMYYINDQIDLAKILDNFKILIDEINQLNPRYISYVIKHKSDKLGVFGIKLLGSDELEIGMIIKNEFQLQGWSKMIKQAFIRYAFEVLKIKHIIAYCKHDNGAANHVNKTLGFKLEEQFIHKSKNHLMNKWVLTYIATNFLLGTLI</sequence>
<name>A0A3B0VQ16_9ZZZZ</name>
<dbReference type="Gene3D" id="3.40.630.30">
    <property type="match status" value="1"/>
</dbReference>
<dbReference type="EMBL" id="UOFA01000209">
    <property type="protein sequence ID" value="VAW45615.1"/>
    <property type="molecule type" value="Genomic_DNA"/>
</dbReference>
<organism evidence="2">
    <name type="scientific">hydrothermal vent metagenome</name>
    <dbReference type="NCBI Taxonomy" id="652676"/>
    <lineage>
        <taxon>unclassified sequences</taxon>
        <taxon>metagenomes</taxon>
        <taxon>ecological metagenomes</taxon>
    </lineage>
</organism>
<dbReference type="PROSITE" id="PS51186">
    <property type="entry name" value="GNAT"/>
    <property type="match status" value="1"/>
</dbReference>
<proteinExistence type="predicted"/>
<evidence type="ECO:0000259" key="1">
    <source>
        <dbReference type="PROSITE" id="PS51186"/>
    </source>
</evidence>
<dbReference type="PANTHER" id="PTHR43792:SF1">
    <property type="entry name" value="N-ACETYLTRANSFERASE DOMAIN-CONTAINING PROTEIN"/>
    <property type="match status" value="1"/>
</dbReference>
<dbReference type="InterPro" id="IPR000182">
    <property type="entry name" value="GNAT_dom"/>
</dbReference>
<evidence type="ECO:0000313" key="2">
    <source>
        <dbReference type="EMBL" id="VAW45615.1"/>
    </source>
</evidence>
<dbReference type="PANTHER" id="PTHR43792">
    <property type="entry name" value="GNAT FAMILY, PUTATIVE (AFU_ORTHOLOGUE AFUA_3G00765)-RELATED-RELATED"/>
    <property type="match status" value="1"/>
</dbReference>
<dbReference type="InterPro" id="IPR016181">
    <property type="entry name" value="Acyl_CoA_acyltransferase"/>
</dbReference>
<accession>A0A3B0VQ16</accession>